<reference evidence="1" key="1">
    <citation type="submission" date="2018-11" db="EMBL/GenBank/DDBJ databases">
        <authorList>
            <consortium name="Pathogen Informatics"/>
        </authorList>
    </citation>
    <scope>NUCLEOTIDE SEQUENCE</scope>
</reference>
<organism evidence="1 2">
    <name type="scientific">Protopolystoma xenopodis</name>
    <dbReference type="NCBI Taxonomy" id="117903"/>
    <lineage>
        <taxon>Eukaryota</taxon>
        <taxon>Metazoa</taxon>
        <taxon>Spiralia</taxon>
        <taxon>Lophotrochozoa</taxon>
        <taxon>Platyhelminthes</taxon>
        <taxon>Monogenea</taxon>
        <taxon>Polyopisthocotylea</taxon>
        <taxon>Polystomatidea</taxon>
        <taxon>Polystomatidae</taxon>
        <taxon>Protopolystoma</taxon>
    </lineage>
</organism>
<evidence type="ECO:0000313" key="1">
    <source>
        <dbReference type="EMBL" id="VEL16060.1"/>
    </source>
</evidence>
<name>A0A3S4ZZT8_9PLAT</name>
<dbReference type="Proteomes" id="UP000784294">
    <property type="component" value="Unassembled WGS sequence"/>
</dbReference>
<proteinExistence type="predicted"/>
<protein>
    <submittedName>
        <fullName evidence="1">Uncharacterized protein</fullName>
    </submittedName>
</protein>
<accession>A0A3S4ZZT8</accession>
<comment type="caution">
    <text evidence="1">The sequence shown here is derived from an EMBL/GenBank/DDBJ whole genome shotgun (WGS) entry which is preliminary data.</text>
</comment>
<dbReference type="EMBL" id="CAAALY010026985">
    <property type="protein sequence ID" value="VEL16060.1"/>
    <property type="molecule type" value="Genomic_DNA"/>
</dbReference>
<dbReference type="AlphaFoldDB" id="A0A3S4ZZT8"/>
<gene>
    <name evidence="1" type="ORF">PXEA_LOCUS9500</name>
</gene>
<evidence type="ECO:0000313" key="2">
    <source>
        <dbReference type="Proteomes" id="UP000784294"/>
    </source>
</evidence>
<sequence>MVIIMAILTDDADYDADETSGNIPRPRSYSGYDDAYNGLRARCVPLTFPTNMIKLQKRGQTTAIQRKETTTTQKATPSLSSYLRFSFYSNGLILLSQLEFIARLT</sequence>
<keyword evidence="2" id="KW-1185">Reference proteome</keyword>